<gene>
    <name evidence="2" type="ORF">H072_11354</name>
</gene>
<protein>
    <submittedName>
        <fullName evidence="2">Uncharacterized protein</fullName>
    </submittedName>
</protein>
<evidence type="ECO:0000256" key="1">
    <source>
        <dbReference type="SAM" id="MobiDB-lite"/>
    </source>
</evidence>
<name>S7ZX24_DACHA</name>
<comment type="caution">
    <text evidence="2">The sequence shown here is derived from an EMBL/GenBank/DDBJ whole genome shotgun (WGS) entry which is preliminary data.</text>
</comment>
<sequence>MLPTSEIDRYQLTETVHQITLSSPSRTPPSPSADKSTDTKVIRKPLKWFQTLGIKRSSVLWYNDTNESHTTIGCKTEFIPLGNFRRGNVRHSDEIGGVGYKVVAAILMHPETVVAKHLPTGLYFPQKQYVFNGISIRRKAVSLGAALVNIYGDDPINKDWTYGDDIEEPEWLYMSKSPDCTDIVMVSAAYLRRSETVFSNPIVTLPPTSSYGEHTVGSDACPQEFLNSSPSPPPSSPSNDYIMIPSVVDHGSAITQSKPAVFSSLEIQEDAESIDALLPARCSLNILPGYLHFKSRSLVQ</sequence>
<dbReference type="Proteomes" id="UP000015100">
    <property type="component" value="Unassembled WGS sequence"/>
</dbReference>
<feature type="region of interest" description="Disordered" evidence="1">
    <location>
        <begin position="19"/>
        <end position="38"/>
    </location>
</feature>
<evidence type="ECO:0000313" key="3">
    <source>
        <dbReference type="Proteomes" id="UP000015100"/>
    </source>
</evidence>
<dbReference type="HOGENOM" id="CLU_927557_0_0_1"/>
<evidence type="ECO:0000313" key="2">
    <source>
        <dbReference type="EMBL" id="EPS35290.1"/>
    </source>
</evidence>
<organism evidence="2 3">
    <name type="scientific">Dactylellina haptotyla (strain CBS 200.50)</name>
    <name type="common">Nematode-trapping fungus</name>
    <name type="synonym">Monacrosporium haptotylum</name>
    <dbReference type="NCBI Taxonomy" id="1284197"/>
    <lineage>
        <taxon>Eukaryota</taxon>
        <taxon>Fungi</taxon>
        <taxon>Dikarya</taxon>
        <taxon>Ascomycota</taxon>
        <taxon>Pezizomycotina</taxon>
        <taxon>Orbiliomycetes</taxon>
        <taxon>Orbiliales</taxon>
        <taxon>Orbiliaceae</taxon>
        <taxon>Dactylellina</taxon>
    </lineage>
</organism>
<reference evidence="2 3" key="1">
    <citation type="journal article" date="2013" name="PLoS Genet.">
        <title>Genomic mechanisms accounting for the adaptation to parasitism in nematode-trapping fungi.</title>
        <authorList>
            <person name="Meerupati T."/>
            <person name="Andersson K.M."/>
            <person name="Friman E."/>
            <person name="Kumar D."/>
            <person name="Tunlid A."/>
            <person name="Ahren D."/>
        </authorList>
    </citation>
    <scope>NUCLEOTIDE SEQUENCE [LARGE SCALE GENOMIC DNA]</scope>
    <source>
        <strain evidence="2 3">CBS 200.50</strain>
    </source>
</reference>
<dbReference type="EMBL" id="AQGS01001196">
    <property type="protein sequence ID" value="EPS35290.1"/>
    <property type="molecule type" value="Genomic_DNA"/>
</dbReference>
<proteinExistence type="predicted"/>
<reference evidence="3" key="2">
    <citation type="submission" date="2013-04" db="EMBL/GenBank/DDBJ databases">
        <title>Genomic mechanisms accounting for the adaptation to parasitism in nematode-trapping fungi.</title>
        <authorList>
            <person name="Ahren D.G."/>
        </authorList>
    </citation>
    <scope>NUCLEOTIDE SEQUENCE [LARGE SCALE GENOMIC DNA]</scope>
    <source>
        <strain evidence="3">CBS 200.50</strain>
    </source>
</reference>
<dbReference type="AlphaFoldDB" id="S7ZX24"/>
<keyword evidence="3" id="KW-1185">Reference proteome</keyword>
<accession>S7ZX24</accession>